<feature type="compositionally biased region" description="Basic and acidic residues" evidence="1">
    <location>
        <begin position="55"/>
        <end position="73"/>
    </location>
</feature>
<dbReference type="Proteomes" id="UP000006693">
    <property type="component" value="Chromosome 1"/>
</dbReference>
<reference evidence="2 3" key="1">
    <citation type="journal article" date="2004" name="Proc. Natl. Acad. Sci. U.S.A.">
        <title>Structural flexibility in the Burkholderia mallei genome.</title>
        <authorList>
            <person name="Nierman W.C."/>
            <person name="DeShazer D."/>
            <person name="Kim H.S."/>
            <person name="Tettelin H."/>
            <person name="Nelson K.E."/>
            <person name="Feldblyum T."/>
            <person name="Ulrich R.L."/>
            <person name="Ronning C.M."/>
            <person name="Brinkac L.M."/>
            <person name="Daugherty S.C."/>
            <person name="Davidsen T.D."/>
            <person name="Deboy R.T."/>
            <person name="Dimitrov G."/>
            <person name="Dodson R.J."/>
            <person name="Durkin A.S."/>
            <person name="Gwinn M.L."/>
            <person name="Haft D.H."/>
            <person name="Khouri H."/>
            <person name="Kolonay J.F."/>
            <person name="Madupu R."/>
            <person name="Mohammoud Y."/>
            <person name="Nelson W.C."/>
            <person name="Radune D."/>
            <person name="Romero C.M."/>
            <person name="Sarria S."/>
            <person name="Selengut J."/>
            <person name="Shamblin C."/>
            <person name="Sullivan S.A."/>
            <person name="White O."/>
            <person name="Yu Y."/>
            <person name="Zafar N."/>
            <person name="Zhou L."/>
            <person name="Fraser C.M."/>
        </authorList>
    </citation>
    <scope>NUCLEOTIDE SEQUENCE [LARGE SCALE GENOMIC DNA]</scope>
    <source>
        <strain evidence="2 3">ATCC 23344</strain>
    </source>
</reference>
<evidence type="ECO:0000313" key="2">
    <source>
        <dbReference type="EMBL" id="AAU49893.1"/>
    </source>
</evidence>
<proteinExistence type="predicted"/>
<organism evidence="2 3">
    <name type="scientific">Burkholderia mallei (strain ATCC 23344)</name>
    <dbReference type="NCBI Taxonomy" id="243160"/>
    <lineage>
        <taxon>Bacteria</taxon>
        <taxon>Pseudomonadati</taxon>
        <taxon>Pseudomonadota</taxon>
        <taxon>Betaproteobacteria</taxon>
        <taxon>Burkholderiales</taxon>
        <taxon>Burkholderiaceae</taxon>
        <taxon>Burkholderia</taxon>
        <taxon>pseudomallei group</taxon>
    </lineage>
</organism>
<sequence length="118" mass="12574">MRGDALGARRRTLHFRPETGTDAERACGGGAPHARRGPDTRGERGSRGARRAAYRARESGCKSGCRPDCRSSRAPDPNRTAAYRVRGAAAHAKHADRARTVPDPAARAATGVKRCGAR</sequence>
<dbReference type="EMBL" id="CP000010">
    <property type="protein sequence ID" value="AAU49893.1"/>
    <property type="molecule type" value="Genomic_DNA"/>
</dbReference>
<name>A0A0H2WJZ2_BURMA</name>
<protein>
    <submittedName>
        <fullName evidence="2">Uncharacterized protein</fullName>
    </submittedName>
</protein>
<accession>A0A0H2WJZ2</accession>
<dbReference type="AlphaFoldDB" id="A0A0H2WJZ2"/>
<dbReference type="HOGENOM" id="CLU_2068682_0_0_4"/>
<keyword evidence="3" id="KW-1185">Reference proteome</keyword>
<feature type="compositionally biased region" description="Low complexity" evidence="1">
    <location>
        <begin position="79"/>
        <end position="90"/>
    </location>
</feature>
<feature type="compositionally biased region" description="Basic and acidic residues" evidence="1">
    <location>
        <begin position="15"/>
        <end position="25"/>
    </location>
</feature>
<feature type="region of interest" description="Disordered" evidence="1">
    <location>
        <begin position="1"/>
        <end position="118"/>
    </location>
</feature>
<feature type="compositionally biased region" description="Basic and acidic residues" evidence="1">
    <location>
        <begin position="36"/>
        <end position="46"/>
    </location>
</feature>
<dbReference type="KEGG" id="bma:BMA1939"/>
<evidence type="ECO:0000313" key="3">
    <source>
        <dbReference type="Proteomes" id="UP000006693"/>
    </source>
</evidence>
<evidence type="ECO:0000256" key="1">
    <source>
        <dbReference type="SAM" id="MobiDB-lite"/>
    </source>
</evidence>
<gene>
    <name evidence="2" type="ordered locus">BMA1939</name>
</gene>